<comment type="subcellular location">
    <subcellularLocation>
        <location evidence="1">Membrane</location>
    </subcellularLocation>
</comment>
<evidence type="ECO:0000256" key="4">
    <source>
        <dbReference type="ARBA" id="ARBA00023136"/>
    </source>
</evidence>
<keyword evidence="3 5" id="KW-1133">Transmembrane helix</keyword>
<dbReference type="GO" id="GO:0004930">
    <property type="term" value="F:G protein-coupled receptor activity"/>
    <property type="evidence" value="ECO:0007669"/>
    <property type="project" value="InterPro"/>
</dbReference>
<organism evidence="8">
    <name type="scientific">Soboliphyme baturini</name>
    <dbReference type="NCBI Taxonomy" id="241478"/>
    <lineage>
        <taxon>Eukaryota</taxon>
        <taxon>Metazoa</taxon>
        <taxon>Ecdysozoa</taxon>
        <taxon>Nematoda</taxon>
        <taxon>Enoplea</taxon>
        <taxon>Dorylaimia</taxon>
        <taxon>Dioctophymatida</taxon>
        <taxon>Dioctophymatoidea</taxon>
        <taxon>Soboliphymatidae</taxon>
        <taxon>Soboliphyme</taxon>
    </lineage>
</organism>
<keyword evidence="7" id="KW-1185">Reference proteome</keyword>
<protein>
    <submittedName>
        <fullName evidence="8">7TM_GPCR_Srx domain-containing protein</fullName>
    </submittedName>
</protein>
<dbReference type="AlphaFoldDB" id="A0A183IG29"/>
<feature type="transmembrane region" description="Helical" evidence="5">
    <location>
        <begin position="12"/>
        <end position="30"/>
    </location>
</feature>
<reference evidence="6 7" key="2">
    <citation type="submission" date="2018-11" db="EMBL/GenBank/DDBJ databases">
        <authorList>
            <consortium name="Pathogen Informatics"/>
        </authorList>
    </citation>
    <scope>NUCLEOTIDE SEQUENCE [LARGE SCALE GENOMIC DNA]</scope>
</reference>
<evidence type="ECO:0000256" key="5">
    <source>
        <dbReference type="SAM" id="Phobius"/>
    </source>
</evidence>
<dbReference type="Gene3D" id="1.20.1070.10">
    <property type="entry name" value="Rhodopsin 7-helix transmembrane proteins"/>
    <property type="match status" value="1"/>
</dbReference>
<evidence type="ECO:0000256" key="1">
    <source>
        <dbReference type="ARBA" id="ARBA00004370"/>
    </source>
</evidence>
<evidence type="ECO:0000313" key="7">
    <source>
        <dbReference type="Proteomes" id="UP000270296"/>
    </source>
</evidence>
<evidence type="ECO:0000256" key="2">
    <source>
        <dbReference type="ARBA" id="ARBA00022692"/>
    </source>
</evidence>
<keyword evidence="4 5" id="KW-0472">Membrane</keyword>
<dbReference type="PROSITE" id="PS00237">
    <property type="entry name" value="G_PROTEIN_RECEP_F1_1"/>
    <property type="match status" value="1"/>
</dbReference>
<dbReference type="WBParaSite" id="SBAD_0000270101-mRNA-1">
    <property type="protein sequence ID" value="SBAD_0000270101-mRNA-1"/>
    <property type="gene ID" value="SBAD_0000270101"/>
</dbReference>
<evidence type="ECO:0000313" key="8">
    <source>
        <dbReference type="WBParaSite" id="SBAD_0000270101-mRNA-1"/>
    </source>
</evidence>
<evidence type="ECO:0000256" key="3">
    <source>
        <dbReference type="ARBA" id="ARBA00022989"/>
    </source>
</evidence>
<dbReference type="GO" id="GO:0016020">
    <property type="term" value="C:membrane"/>
    <property type="evidence" value="ECO:0007669"/>
    <property type="project" value="UniProtKB-SubCell"/>
</dbReference>
<dbReference type="EMBL" id="UZAM01007293">
    <property type="protein sequence ID" value="VDO98130.1"/>
    <property type="molecule type" value="Genomic_DNA"/>
</dbReference>
<dbReference type="SUPFAM" id="SSF81321">
    <property type="entry name" value="Family A G protein-coupled receptor-like"/>
    <property type="match status" value="1"/>
</dbReference>
<dbReference type="Proteomes" id="UP000270296">
    <property type="component" value="Unassembled WGS sequence"/>
</dbReference>
<feature type="transmembrane region" description="Helical" evidence="5">
    <location>
        <begin position="100"/>
        <end position="118"/>
    </location>
</feature>
<sequence>MLADRKDAILSAIFSTAYFSCFVHLLSICCNRFIALQYKDSYGRMFTKRTVIAIILIDWAFGVLSSIPSATDSCILLHYLTNFSIAYHDVDSRIATITAYKWYTGAVNACVFVMLRIFA</sequence>
<dbReference type="InterPro" id="IPR000276">
    <property type="entry name" value="GPCR_Rhodpsn"/>
</dbReference>
<keyword evidence="2 5" id="KW-0812">Transmembrane</keyword>
<name>A0A183IG29_9BILA</name>
<feature type="transmembrane region" description="Helical" evidence="5">
    <location>
        <begin position="51"/>
        <end position="80"/>
    </location>
</feature>
<proteinExistence type="predicted"/>
<accession>A0A183IG29</accession>
<gene>
    <name evidence="6" type="ORF">SBAD_LOCUS2573</name>
</gene>
<reference evidence="8" key="1">
    <citation type="submission" date="2016-06" db="UniProtKB">
        <authorList>
            <consortium name="WormBaseParasite"/>
        </authorList>
    </citation>
    <scope>IDENTIFICATION</scope>
</reference>
<evidence type="ECO:0000313" key="6">
    <source>
        <dbReference type="EMBL" id="VDO98130.1"/>
    </source>
</evidence>